<dbReference type="AlphaFoldDB" id="A0AAV0YFQ1"/>
<protein>
    <submittedName>
        <fullName evidence="1">Uncharacterized protein</fullName>
    </submittedName>
</protein>
<sequence length="108" mass="12782">MLVVLHTRIPRTPEELVVDVFEEDLNFLQNLHEADKMELLSDVTFYNYWVASLFSLVTSSQSYILAMGNPSKDRYTWKEKCEAIKVRCSKFQKKVSFLQEKMYCVEIF</sequence>
<proteinExistence type="predicted"/>
<reference evidence="1 2" key="1">
    <citation type="submission" date="2023-01" db="EMBL/GenBank/DDBJ databases">
        <authorList>
            <person name="Kreplak J."/>
        </authorList>
    </citation>
    <scope>NUCLEOTIDE SEQUENCE [LARGE SCALE GENOMIC DNA]</scope>
</reference>
<keyword evidence="2" id="KW-1185">Reference proteome</keyword>
<evidence type="ECO:0000313" key="1">
    <source>
        <dbReference type="EMBL" id="CAI8584815.1"/>
    </source>
</evidence>
<dbReference type="Proteomes" id="UP001157006">
    <property type="component" value="Unassembled WGS sequence"/>
</dbReference>
<evidence type="ECO:0000313" key="2">
    <source>
        <dbReference type="Proteomes" id="UP001157006"/>
    </source>
</evidence>
<organism evidence="1 2">
    <name type="scientific">Vicia faba</name>
    <name type="common">Broad bean</name>
    <name type="synonym">Faba vulgaris</name>
    <dbReference type="NCBI Taxonomy" id="3906"/>
    <lineage>
        <taxon>Eukaryota</taxon>
        <taxon>Viridiplantae</taxon>
        <taxon>Streptophyta</taxon>
        <taxon>Embryophyta</taxon>
        <taxon>Tracheophyta</taxon>
        <taxon>Spermatophyta</taxon>
        <taxon>Magnoliopsida</taxon>
        <taxon>eudicotyledons</taxon>
        <taxon>Gunneridae</taxon>
        <taxon>Pentapetalae</taxon>
        <taxon>rosids</taxon>
        <taxon>fabids</taxon>
        <taxon>Fabales</taxon>
        <taxon>Fabaceae</taxon>
        <taxon>Papilionoideae</taxon>
        <taxon>50 kb inversion clade</taxon>
        <taxon>NPAAA clade</taxon>
        <taxon>Hologalegina</taxon>
        <taxon>IRL clade</taxon>
        <taxon>Fabeae</taxon>
        <taxon>Vicia</taxon>
    </lineage>
</organism>
<gene>
    <name evidence="1" type="ORF">VFH_U093960</name>
</gene>
<accession>A0AAV0YFQ1</accession>
<dbReference type="EMBL" id="CATIWC010002425">
    <property type="protein sequence ID" value="CAI8584815.1"/>
    <property type="molecule type" value="Genomic_DNA"/>
</dbReference>
<comment type="caution">
    <text evidence="1">The sequence shown here is derived from an EMBL/GenBank/DDBJ whole genome shotgun (WGS) entry which is preliminary data.</text>
</comment>
<name>A0AAV0YFQ1_VICFA</name>